<evidence type="ECO:0000256" key="1">
    <source>
        <dbReference type="ARBA" id="ARBA00001947"/>
    </source>
</evidence>
<dbReference type="InterPro" id="IPR051453">
    <property type="entry name" value="MBL_Glyoxalase_II"/>
</dbReference>
<dbReference type="SMART" id="SM00849">
    <property type="entry name" value="Lactamase_B"/>
    <property type="match status" value="1"/>
</dbReference>
<organism evidence="6 7">
    <name type="scientific">Romboutsia lituseburensis DSM 797</name>
    <dbReference type="NCBI Taxonomy" id="1121325"/>
    <lineage>
        <taxon>Bacteria</taxon>
        <taxon>Bacillati</taxon>
        <taxon>Bacillota</taxon>
        <taxon>Clostridia</taxon>
        <taxon>Peptostreptococcales</taxon>
        <taxon>Peptostreptococcaceae</taxon>
        <taxon>Romboutsia</taxon>
    </lineage>
</organism>
<dbReference type="SUPFAM" id="SSF56281">
    <property type="entry name" value="Metallo-hydrolase/oxidoreductase"/>
    <property type="match status" value="1"/>
</dbReference>
<dbReference type="Pfam" id="PF00753">
    <property type="entry name" value="Lactamase_B"/>
    <property type="match status" value="1"/>
</dbReference>
<gene>
    <name evidence="6" type="ORF">SAMN04515677_106177</name>
</gene>
<keyword evidence="2" id="KW-0479">Metal-binding</keyword>
<evidence type="ECO:0000259" key="5">
    <source>
        <dbReference type="SMART" id="SM00849"/>
    </source>
</evidence>
<evidence type="ECO:0000256" key="4">
    <source>
        <dbReference type="ARBA" id="ARBA00022833"/>
    </source>
</evidence>
<dbReference type="CDD" id="cd06262">
    <property type="entry name" value="metallo-hydrolase-like_MBL-fold"/>
    <property type="match status" value="1"/>
</dbReference>
<keyword evidence="3" id="KW-0378">Hydrolase</keyword>
<dbReference type="InterPro" id="IPR001279">
    <property type="entry name" value="Metallo-B-lactamas"/>
</dbReference>
<reference evidence="6 7" key="1">
    <citation type="submission" date="2016-10" db="EMBL/GenBank/DDBJ databases">
        <authorList>
            <person name="de Groot N.N."/>
        </authorList>
    </citation>
    <scope>NUCLEOTIDE SEQUENCE [LARGE SCALE GENOMIC DNA]</scope>
    <source>
        <strain evidence="6 7">DSM 797</strain>
    </source>
</reference>
<sequence>MKIEKFVEPNFGENIYILSDDESKKCAVIDPGLGANVESKVLSYIKNNGLILEYIILTHGHGDHIGAVKYIKERTNAKVIAHHDEKELLLDKKKNLSNMMHCGPQELDADIYVKDKDKLELGNLKLTFLHTPGHTKGCMCIRVGNEMFTGDTLFAGSIGRTDLYGGDYKQIEKSLKKISKYEDNVVIYPGHGPHSTLGVEKMTNPYMSR</sequence>
<dbReference type="Proteomes" id="UP000199068">
    <property type="component" value="Unassembled WGS sequence"/>
</dbReference>
<evidence type="ECO:0000313" key="6">
    <source>
        <dbReference type="EMBL" id="SDM20430.1"/>
    </source>
</evidence>
<dbReference type="PANTHER" id="PTHR46233">
    <property type="entry name" value="HYDROXYACYLGLUTATHIONE HYDROLASE GLOC"/>
    <property type="match status" value="1"/>
</dbReference>
<dbReference type="STRING" id="1121325.SAMN04515677_106177"/>
<dbReference type="RefSeq" id="WP_092726735.1">
    <property type="nucleotide sequence ID" value="NZ_FNGW01000006.1"/>
</dbReference>
<name>A0A1G9RBH1_9FIRM</name>
<dbReference type="Gene3D" id="3.60.15.10">
    <property type="entry name" value="Ribonuclease Z/Hydroxyacylglutathione hydrolase-like"/>
    <property type="match status" value="1"/>
</dbReference>
<dbReference type="PANTHER" id="PTHR46233:SF3">
    <property type="entry name" value="HYDROXYACYLGLUTATHIONE HYDROLASE GLOC"/>
    <property type="match status" value="1"/>
</dbReference>
<dbReference type="EMBL" id="FNGW01000006">
    <property type="protein sequence ID" value="SDM20430.1"/>
    <property type="molecule type" value="Genomic_DNA"/>
</dbReference>
<keyword evidence="7" id="KW-1185">Reference proteome</keyword>
<feature type="domain" description="Metallo-beta-lactamase" evidence="5">
    <location>
        <begin position="12"/>
        <end position="191"/>
    </location>
</feature>
<proteinExistence type="predicted"/>
<dbReference type="GO" id="GO:0046872">
    <property type="term" value="F:metal ion binding"/>
    <property type="evidence" value="ECO:0007669"/>
    <property type="project" value="UniProtKB-KW"/>
</dbReference>
<comment type="cofactor">
    <cofactor evidence="1">
        <name>Zn(2+)</name>
        <dbReference type="ChEBI" id="CHEBI:29105"/>
    </cofactor>
</comment>
<accession>A0A1G9RBH1</accession>
<dbReference type="InterPro" id="IPR036866">
    <property type="entry name" value="RibonucZ/Hydroxyglut_hydro"/>
</dbReference>
<protein>
    <submittedName>
        <fullName evidence="6">Glyoxylase, beta-lactamase superfamily II</fullName>
    </submittedName>
</protein>
<evidence type="ECO:0000313" key="7">
    <source>
        <dbReference type="Proteomes" id="UP000199068"/>
    </source>
</evidence>
<evidence type="ECO:0000256" key="2">
    <source>
        <dbReference type="ARBA" id="ARBA00022723"/>
    </source>
</evidence>
<keyword evidence="4" id="KW-0862">Zinc</keyword>
<dbReference type="AlphaFoldDB" id="A0A1G9RBH1"/>
<evidence type="ECO:0000256" key="3">
    <source>
        <dbReference type="ARBA" id="ARBA00022801"/>
    </source>
</evidence>
<dbReference type="GO" id="GO:0016787">
    <property type="term" value="F:hydrolase activity"/>
    <property type="evidence" value="ECO:0007669"/>
    <property type="project" value="UniProtKB-KW"/>
</dbReference>